<dbReference type="PANTHER" id="PTHR43865">
    <property type="entry name" value="RUBRERYTHRIN-RELATED"/>
    <property type="match status" value="1"/>
</dbReference>
<dbReference type="GO" id="GO:0005506">
    <property type="term" value="F:iron ion binding"/>
    <property type="evidence" value="ECO:0007669"/>
    <property type="project" value="InterPro"/>
</dbReference>
<keyword evidence="3" id="KW-0479">Metal-binding</keyword>
<evidence type="ECO:0000259" key="7">
    <source>
        <dbReference type="PROSITE" id="PS50905"/>
    </source>
</evidence>
<gene>
    <name evidence="8" type="ORF">JOC47_000552</name>
</gene>
<dbReference type="SUPFAM" id="SSF57802">
    <property type="entry name" value="Rubredoxin-like"/>
    <property type="match status" value="1"/>
</dbReference>
<dbReference type="InterPro" id="IPR024934">
    <property type="entry name" value="Rubredoxin-like_dom"/>
</dbReference>
<keyword evidence="5" id="KW-0408">Iron</keyword>
<dbReference type="InterPro" id="IPR003251">
    <property type="entry name" value="Rr_diiron-bd_dom"/>
</dbReference>
<evidence type="ECO:0000256" key="3">
    <source>
        <dbReference type="ARBA" id="ARBA00022723"/>
    </source>
</evidence>
<dbReference type="Pfam" id="PF21349">
    <property type="entry name" value="RUBY_RBDX"/>
    <property type="match status" value="1"/>
</dbReference>
<name>A0A939BNM1_9FIRM</name>
<dbReference type="Gene3D" id="1.20.1260.10">
    <property type="match status" value="1"/>
</dbReference>
<dbReference type="NCBIfam" id="NF045767">
    <property type="entry name" value="RuberyRbr"/>
    <property type="match status" value="1"/>
</dbReference>
<dbReference type="GO" id="GO:0016491">
    <property type="term" value="F:oxidoreductase activity"/>
    <property type="evidence" value="ECO:0007669"/>
    <property type="project" value="InterPro"/>
</dbReference>
<dbReference type="SUPFAM" id="SSF47240">
    <property type="entry name" value="Ferritin-like"/>
    <property type="match status" value="1"/>
</dbReference>
<dbReference type="PROSITE" id="PS50905">
    <property type="entry name" value="FERRITIN_LIKE"/>
    <property type="match status" value="1"/>
</dbReference>
<keyword evidence="9" id="KW-1185">Reference proteome</keyword>
<dbReference type="InterPro" id="IPR012347">
    <property type="entry name" value="Ferritin-like"/>
</dbReference>
<dbReference type="InterPro" id="IPR052364">
    <property type="entry name" value="Rubrerythrin"/>
</dbReference>
<dbReference type="InterPro" id="IPR009078">
    <property type="entry name" value="Ferritin-like_SF"/>
</dbReference>
<dbReference type="Pfam" id="PF02915">
    <property type="entry name" value="Rubrerythrin"/>
    <property type="match status" value="1"/>
</dbReference>
<dbReference type="RefSeq" id="WP_204700447.1">
    <property type="nucleotide sequence ID" value="NZ_JAFBDQ010000002.1"/>
</dbReference>
<dbReference type="InterPro" id="IPR009040">
    <property type="entry name" value="Ferritin-like_diiron"/>
</dbReference>
<feature type="domain" description="Ferritin-like diiron" evidence="7">
    <location>
        <begin position="3"/>
        <end position="146"/>
    </location>
</feature>
<protein>
    <submittedName>
        <fullName evidence="8">Rubrerythrin</fullName>
    </submittedName>
</protein>
<keyword evidence="2" id="KW-0813">Transport</keyword>
<proteinExistence type="predicted"/>
<dbReference type="CDD" id="cd01041">
    <property type="entry name" value="Rubrerythrin"/>
    <property type="match status" value="1"/>
</dbReference>
<keyword evidence="4" id="KW-0249">Electron transport</keyword>
<reference evidence="8" key="1">
    <citation type="submission" date="2021-01" db="EMBL/GenBank/DDBJ databases">
        <title>Genomic Encyclopedia of Type Strains, Phase IV (KMG-IV): sequencing the most valuable type-strain genomes for metagenomic binning, comparative biology and taxonomic classification.</title>
        <authorList>
            <person name="Goeker M."/>
        </authorList>
    </citation>
    <scope>NUCLEOTIDE SEQUENCE</scope>
    <source>
        <strain evidence="8">DSM 23230</strain>
    </source>
</reference>
<evidence type="ECO:0000256" key="2">
    <source>
        <dbReference type="ARBA" id="ARBA00022448"/>
    </source>
</evidence>
<evidence type="ECO:0000256" key="1">
    <source>
        <dbReference type="ARBA" id="ARBA00001965"/>
    </source>
</evidence>
<dbReference type="AlphaFoldDB" id="A0A939BNM1"/>
<accession>A0A939BNM1</accession>
<dbReference type="CDD" id="cd00729">
    <property type="entry name" value="rubredoxin_SM"/>
    <property type="match status" value="1"/>
</dbReference>
<evidence type="ECO:0000256" key="4">
    <source>
        <dbReference type="ARBA" id="ARBA00022982"/>
    </source>
</evidence>
<evidence type="ECO:0000313" key="9">
    <source>
        <dbReference type="Proteomes" id="UP000774000"/>
    </source>
</evidence>
<organism evidence="8 9">
    <name type="scientific">Halanaerobacter jeridensis</name>
    <dbReference type="NCBI Taxonomy" id="706427"/>
    <lineage>
        <taxon>Bacteria</taxon>
        <taxon>Bacillati</taxon>
        <taxon>Bacillota</taxon>
        <taxon>Clostridia</taxon>
        <taxon>Halanaerobiales</taxon>
        <taxon>Halobacteroidaceae</taxon>
        <taxon>Halanaerobacter</taxon>
    </lineage>
</organism>
<sequence>MSELKGSNTEENLLMAFALESQARNRYDYFALQARKEGYDQIARIFAETAQNEKEHGKIFFNFLEGGQREIKASYPAGKIGTTKENLKLSIDGEHRENSDLYPKFAEEAEEEGFPKVAKAFRNIAQIEEGHENKYRALLDKVEELDLEPEQESKKKWECVKCGYVHQGEEPPEVCPVCDHAKRHFRPQNRFLSSYYRSEKSDHNKTYYQGKKSEKDCYSGC</sequence>
<dbReference type="Gene3D" id="2.20.28.10">
    <property type="match status" value="1"/>
</dbReference>
<dbReference type="PROSITE" id="PS50903">
    <property type="entry name" value="RUBREDOXIN_LIKE"/>
    <property type="match status" value="1"/>
</dbReference>
<evidence type="ECO:0000313" key="8">
    <source>
        <dbReference type="EMBL" id="MBM7555727.1"/>
    </source>
</evidence>
<feature type="domain" description="Rubredoxin-like" evidence="6">
    <location>
        <begin position="154"/>
        <end position="188"/>
    </location>
</feature>
<dbReference type="Proteomes" id="UP000774000">
    <property type="component" value="Unassembled WGS sequence"/>
</dbReference>
<evidence type="ECO:0000256" key="5">
    <source>
        <dbReference type="ARBA" id="ARBA00023004"/>
    </source>
</evidence>
<dbReference type="InterPro" id="IPR048574">
    <property type="entry name" value="RUBY_RBDX"/>
</dbReference>
<evidence type="ECO:0000259" key="6">
    <source>
        <dbReference type="PROSITE" id="PS50903"/>
    </source>
</evidence>
<dbReference type="PANTHER" id="PTHR43865:SF1">
    <property type="entry name" value="RUBRERYTHRIN-RELATED"/>
    <property type="match status" value="1"/>
</dbReference>
<comment type="caution">
    <text evidence="8">The sequence shown here is derived from an EMBL/GenBank/DDBJ whole genome shotgun (WGS) entry which is preliminary data.</text>
</comment>
<comment type="cofactor">
    <cofactor evidence="1">
        <name>Fe(3+)</name>
        <dbReference type="ChEBI" id="CHEBI:29034"/>
    </cofactor>
</comment>
<dbReference type="EMBL" id="JAFBDQ010000002">
    <property type="protein sequence ID" value="MBM7555727.1"/>
    <property type="molecule type" value="Genomic_DNA"/>
</dbReference>